<dbReference type="eggNOG" id="COG3291">
    <property type="taxonomic scope" value="Bacteria"/>
</dbReference>
<dbReference type="InterPro" id="IPR000601">
    <property type="entry name" value="PKD_dom"/>
</dbReference>
<reference evidence="3" key="1">
    <citation type="journal article" date="2013" name="Proc. Natl. Acad. Sci. U.S.A.">
        <title>Improving the coverage of the cyanobacterial phylum using diversity-driven genome sequencing.</title>
        <authorList>
            <person name="Shih P.M."/>
            <person name="Wu D."/>
            <person name="Latifi A."/>
            <person name="Axen S.D."/>
            <person name="Fewer D.P."/>
            <person name="Talla E."/>
            <person name="Calteau A."/>
            <person name="Cai F."/>
            <person name="Tandeau de Marsac N."/>
            <person name="Rippka R."/>
            <person name="Herdman M."/>
            <person name="Sivonen K."/>
            <person name="Coursin T."/>
            <person name="Laurent T."/>
            <person name="Goodwin L."/>
            <person name="Nolan M."/>
            <person name="Davenport K.W."/>
            <person name="Han C.S."/>
            <person name="Rubin E.M."/>
            <person name="Eisen J.A."/>
            <person name="Woyke T."/>
            <person name="Gugger M."/>
            <person name="Kerfeld C.A."/>
        </authorList>
    </citation>
    <scope>NUCLEOTIDE SEQUENCE [LARGE SCALE GENOMIC DNA]</scope>
    <source>
        <strain evidence="3">ATCC 27899 / PCC 7122</strain>
    </source>
</reference>
<organism evidence="2 3">
    <name type="scientific">Anabaena cylindrica (strain ATCC 27899 / PCC 7122)</name>
    <dbReference type="NCBI Taxonomy" id="272123"/>
    <lineage>
        <taxon>Bacteria</taxon>
        <taxon>Bacillati</taxon>
        <taxon>Cyanobacteriota</taxon>
        <taxon>Cyanophyceae</taxon>
        <taxon>Nostocales</taxon>
        <taxon>Nostocaceae</taxon>
        <taxon>Anabaena</taxon>
    </lineage>
</organism>
<evidence type="ECO:0000313" key="3">
    <source>
        <dbReference type="Proteomes" id="UP000010474"/>
    </source>
</evidence>
<dbReference type="SUPFAM" id="SSF49299">
    <property type="entry name" value="PKD domain"/>
    <property type="match status" value="2"/>
</dbReference>
<dbReference type="EMBL" id="CP003659">
    <property type="protein sequence ID" value="AFZ58387.1"/>
    <property type="molecule type" value="Genomic_DNA"/>
</dbReference>
<accession>K9ZIK5</accession>
<dbReference type="Pfam" id="PF18911">
    <property type="entry name" value="PKD_4"/>
    <property type="match status" value="2"/>
</dbReference>
<dbReference type="Pfam" id="PF17963">
    <property type="entry name" value="Big_9"/>
    <property type="match status" value="1"/>
</dbReference>
<dbReference type="AlphaFoldDB" id="K9ZIK5"/>
<evidence type="ECO:0000313" key="2">
    <source>
        <dbReference type="EMBL" id="AFZ58387.1"/>
    </source>
</evidence>
<feature type="domain" description="PKD" evidence="1">
    <location>
        <begin position="689"/>
        <end position="769"/>
    </location>
</feature>
<dbReference type="STRING" id="272123.Anacy_2965"/>
<dbReference type="PATRIC" id="fig|272123.3.peg.3237"/>
<dbReference type="KEGG" id="acy:Anacy_2965"/>
<dbReference type="PROSITE" id="PS50093">
    <property type="entry name" value="PKD"/>
    <property type="match status" value="1"/>
</dbReference>
<dbReference type="Gene3D" id="2.60.40.3440">
    <property type="match status" value="1"/>
</dbReference>
<dbReference type="InterPro" id="IPR022409">
    <property type="entry name" value="PKD/Chitinase_dom"/>
</dbReference>
<dbReference type="InterPro" id="IPR035986">
    <property type="entry name" value="PKD_dom_sf"/>
</dbReference>
<evidence type="ECO:0000259" key="1">
    <source>
        <dbReference type="PROSITE" id="PS50093"/>
    </source>
</evidence>
<dbReference type="Gene3D" id="2.60.40.10">
    <property type="entry name" value="Immunoglobulins"/>
    <property type="match status" value="2"/>
</dbReference>
<dbReference type="CDD" id="cd00146">
    <property type="entry name" value="PKD"/>
    <property type="match status" value="1"/>
</dbReference>
<name>K9ZIK5_ANACC</name>
<dbReference type="InterPro" id="IPR013783">
    <property type="entry name" value="Ig-like_fold"/>
</dbReference>
<dbReference type="Proteomes" id="UP000010474">
    <property type="component" value="Chromosome"/>
</dbReference>
<sequence length="865" mass="92698">MPDGVPLLADEFLGSQKNEIYTNSNIVSSSIPNTVVPNTSIRHDGITENSLTNVIEALDRTQIGIGEVSTIERGVVHESIPENSMAEISAIKTALVHFGSAQIGVDKGSIYEVGLTTSGPTQISSIKDGVIQLSSFHISSPEISPTEIGIVQVSSFQKGSFQVDPTQVSPTQVSPYHEQTSSAAINTPSKVSFSRFIPIQHFFNIHNSNPATTNTYKDNLQNLWNTLFDPTNPFNLNLQITDLPVGQLAEAQITNYDSFGRPNGGTILIDDDANGIGWFIDPTPNNNSEYTTTLTDTAFRATTGDAYGKYDLLTTILHETGHLLGIINGYSEFDRHIQTINGTKTFITNNITATLTPDGSHLDSKAHPYDLINNSLAPGVRKLPSWLNLQMLNAIRTTTVAPSSTTQLTAPLTAILLADITNGNFNETDPTKPEFGWTTRGATTILNSHAVLTEDSPLLSNLTQTFIIPDNAKYLQFTILDTQLGTNTFAPNDAFEVALLDTQTLTPLIGTATGLTHTDSLLNLQQTGNTYFSNNVKIAGANTSGDKIALNTPRTVNIDISNIAPGTAATLYFDLLGFGAKDAQVIIDNVILLNDDLITPIANNDTATTDQGQPILINVLTNDSTPNGTVQLGTAANGNIIINSDNSLTYTPNNNFVGTDTFTYIILDNNAISNEATVTVTVTVNNIAPTINNVSVESNIQEGITSTFSATATDPGNDLTYSWNFGDGTDAVIGENVNHIFADNGIYTVTLTVSDTNGANTSQTITTNVSNIAPVVQAGVDITTDEGTAITFNGNFNDPGILDTHTITWDFGDNSTATGILNPIHTYTLHSRSLLKTLQNLVKPKGIVKCDLGKYKLHLLSLLKG</sequence>
<protein>
    <submittedName>
        <fullName evidence="2">PKD domain containing protein</fullName>
    </submittedName>
</protein>
<keyword evidence="3" id="KW-1185">Reference proteome</keyword>
<gene>
    <name evidence="2" type="ordered locus">Anacy_2965</name>
</gene>
<dbReference type="HOGENOM" id="CLU_331125_0_0_3"/>
<dbReference type="SMART" id="SM00089">
    <property type="entry name" value="PKD"/>
    <property type="match status" value="1"/>
</dbReference>
<proteinExistence type="predicted"/>